<keyword evidence="2" id="KW-1185">Reference proteome</keyword>
<dbReference type="OrthoDB" id="9775333at2"/>
<comment type="caution">
    <text evidence="1">The sequence shown here is derived from an EMBL/GenBank/DDBJ whole genome shotgun (WGS) entry which is preliminary data.</text>
</comment>
<proteinExistence type="predicted"/>
<dbReference type="PANTHER" id="PTHR35566">
    <property type="entry name" value="BLR3599 PROTEIN"/>
    <property type="match status" value="1"/>
</dbReference>
<dbReference type="EMBL" id="SSWX01000028">
    <property type="protein sequence ID" value="THJ31070.1"/>
    <property type="molecule type" value="Genomic_DNA"/>
</dbReference>
<dbReference type="Proteomes" id="UP000306236">
    <property type="component" value="Unassembled WGS sequence"/>
</dbReference>
<evidence type="ECO:0000313" key="2">
    <source>
        <dbReference type="Proteomes" id="UP000306236"/>
    </source>
</evidence>
<dbReference type="PANTHER" id="PTHR35566:SF1">
    <property type="entry name" value="TYPE VI SECRETION SYSTEM BASEPLATE COMPONENT TSSK1"/>
    <property type="match status" value="1"/>
</dbReference>
<dbReference type="InterPro" id="IPR010263">
    <property type="entry name" value="T6SS_TssK"/>
</dbReference>
<dbReference type="Pfam" id="PF05936">
    <property type="entry name" value="T6SS_VasE"/>
    <property type="match status" value="1"/>
</dbReference>
<dbReference type="AlphaFoldDB" id="A0A4S5BFQ3"/>
<evidence type="ECO:0000313" key="1">
    <source>
        <dbReference type="EMBL" id="THJ31070.1"/>
    </source>
</evidence>
<organism evidence="1 2">
    <name type="scientific">Lampropedia aestuarii</name>
    <dbReference type="NCBI Taxonomy" id="2562762"/>
    <lineage>
        <taxon>Bacteria</taxon>
        <taxon>Pseudomonadati</taxon>
        <taxon>Pseudomonadota</taxon>
        <taxon>Betaproteobacteria</taxon>
        <taxon>Burkholderiales</taxon>
        <taxon>Comamonadaceae</taxon>
        <taxon>Lampropedia</taxon>
    </lineage>
</organism>
<protein>
    <submittedName>
        <fullName evidence="1">Type VI secretion system baseplate subunit TssK</fullName>
    </submittedName>
</protein>
<reference evidence="1 2" key="1">
    <citation type="submission" date="2019-04" db="EMBL/GenBank/DDBJ databases">
        <title>Lampropedia sp YIM MLB12 draf genome.</title>
        <authorList>
            <person name="Wang Y.-X."/>
        </authorList>
    </citation>
    <scope>NUCLEOTIDE SEQUENCE [LARGE SCALE GENOMIC DNA]</scope>
    <source>
        <strain evidence="1 2">YIM MLB12</strain>
    </source>
</reference>
<name>A0A4S5BFQ3_9BURK</name>
<gene>
    <name evidence="1" type="primary">tssK</name>
    <name evidence="1" type="ORF">E8K88_16170</name>
</gene>
<accession>A0A4S5BFQ3</accession>
<dbReference type="NCBIfam" id="TIGR03353">
    <property type="entry name" value="VI_chp_4"/>
    <property type="match status" value="1"/>
</dbReference>
<dbReference type="RefSeq" id="WP_136407715.1">
    <property type="nucleotide sequence ID" value="NZ_SSWX01000028.1"/>
</dbReference>
<sequence length="444" mass="50033">MGYENKVIWSEGMFLRSQHFQQQERYVESRLFQSITALVGFHWGFSVLEVDEEALRLGTVLLRRAQGILPDGTPFKVPGDDGKLQVAFDVPMHLRDAKLCLVLPPMRTGAESVIFTEDSTSGARYIADSIELRDGNEAGAGLSEIQVGLPRFRLMPEAEVPHGWMAMGVVRVVERQTNNVCRLDDEYVPPFLRCMGQEVLAGYLREAIGLLHQRGEVLAQRLSAAGRGLSEVGEFLLLKVVNHWQPLLQHLERVEVLHPERLYSELLALVGELAAFTATSRRPVNFPAYRHDDLENSFRPLIIELRQALSVVLDQKVVRIELQDRKYGVKTALIPDKTLLKNASFVLAAHANLPAEQVHTRFPTQVKIGPVEKIRDLVNLHLPGVVLKPLPVAPRELPYNAGYNYFELDTQHVLWRELDKSAGMALHIAGEFPGLELECWAIRK</sequence>